<name>A0A934N5F8_9BACT</name>
<accession>A0A934N5F8</accession>
<dbReference type="EMBL" id="JAEKNR010000010">
    <property type="protein sequence ID" value="MBJ7596571.1"/>
    <property type="molecule type" value="Genomic_DNA"/>
</dbReference>
<dbReference type="RefSeq" id="WP_338198400.1">
    <property type="nucleotide sequence ID" value="NZ_JAEKNR010000010.1"/>
</dbReference>
<evidence type="ECO:0000313" key="2">
    <source>
        <dbReference type="Proteomes" id="UP000612893"/>
    </source>
</evidence>
<comment type="caution">
    <text evidence="1">The sequence shown here is derived from an EMBL/GenBank/DDBJ whole genome shotgun (WGS) entry which is preliminary data.</text>
</comment>
<sequence>MDRHEFDSVVAGNLVYVHDPMPPGHALLLGDVVRTHVTPRVLAVYLPDLDRTMFAEPDRVHAHPLRDEDQRACPWCRLGALTGGGHS</sequence>
<proteinExistence type="predicted"/>
<evidence type="ECO:0000313" key="1">
    <source>
        <dbReference type="EMBL" id="MBJ7596571.1"/>
    </source>
</evidence>
<evidence type="ECO:0008006" key="3">
    <source>
        <dbReference type="Google" id="ProtNLM"/>
    </source>
</evidence>
<keyword evidence="2" id="KW-1185">Reference proteome</keyword>
<gene>
    <name evidence="1" type="ORF">JF922_00585</name>
</gene>
<dbReference type="Proteomes" id="UP000612893">
    <property type="component" value="Unassembled WGS sequence"/>
</dbReference>
<reference evidence="1" key="1">
    <citation type="submission" date="2020-10" db="EMBL/GenBank/DDBJ databases">
        <title>Ca. Dormibacterota MAGs.</title>
        <authorList>
            <person name="Montgomery K."/>
        </authorList>
    </citation>
    <scope>NUCLEOTIDE SEQUENCE [LARGE SCALE GENOMIC DNA]</scope>
    <source>
        <strain evidence="1">SC8812_S17_10</strain>
    </source>
</reference>
<organism evidence="1 2">
    <name type="scientific">Candidatus Nephthysia bennettiae</name>
    <dbReference type="NCBI Taxonomy" id="3127016"/>
    <lineage>
        <taxon>Bacteria</taxon>
        <taxon>Bacillati</taxon>
        <taxon>Candidatus Dormiibacterota</taxon>
        <taxon>Candidatus Dormibacteria</taxon>
        <taxon>Candidatus Dormibacterales</taxon>
        <taxon>Candidatus Dormibacteraceae</taxon>
        <taxon>Candidatus Nephthysia</taxon>
    </lineage>
</organism>
<dbReference type="AlphaFoldDB" id="A0A934N5F8"/>
<protein>
    <recommendedName>
        <fullName evidence="3">HIT domain-containing protein</fullName>
    </recommendedName>
</protein>